<evidence type="ECO:0000313" key="2">
    <source>
        <dbReference type="EMBL" id="KAB1187601.1"/>
    </source>
</evidence>
<proteinExistence type="predicted"/>
<reference evidence="2" key="1">
    <citation type="submission" date="2019-09" db="EMBL/GenBank/DDBJ databases">
        <title>Genomic analysis of Haloferax sp. CBA1149.</title>
        <authorList>
            <person name="Roh S.W."/>
        </authorList>
    </citation>
    <scope>NUCLEOTIDE SEQUENCE</scope>
    <source>
        <strain evidence="2">CBA1149</strain>
    </source>
</reference>
<feature type="compositionally biased region" description="Basic and acidic residues" evidence="1">
    <location>
        <begin position="41"/>
        <end position="50"/>
    </location>
</feature>
<gene>
    <name evidence="2" type="ORF">Hfx1149_05980</name>
</gene>
<protein>
    <submittedName>
        <fullName evidence="2">Uncharacterized protein</fullName>
    </submittedName>
</protein>
<name>A0A643K007_9EURY</name>
<dbReference type="RefSeq" id="WP_151136433.1">
    <property type="nucleotide sequence ID" value="NZ_VZUS01000001.1"/>
</dbReference>
<organism evidence="2">
    <name type="scientific">Haloferax sp. CBA1149</name>
    <dbReference type="NCBI Taxonomy" id="2650753"/>
    <lineage>
        <taxon>Archaea</taxon>
        <taxon>Methanobacteriati</taxon>
        <taxon>Methanobacteriota</taxon>
        <taxon>Stenosarchaea group</taxon>
        <taxon>Halobacteria</taxon>
        <taxon>Halobacteriales</taxon>
        <taxon>Haloferacaceae</taxon>
        <taxon>Haloferax</taxon>
    </lineage>
</organism>
<feature type="region of interest" description="Disordered" evidence="1">
    <location>
        <begin position="26"/>
        <end position="52"/>
    </location>
</feature>
<evidence type="ECO:0000256" key="1">
    <source>
        <dbReference type="SAM" id="MobiDB-lite"/>
    </source>
</evidence>
<accession>A0A643K007</accession>
<dbReference type="EMBL" id="VZUS01000001">
    <property type="protein sequence ID" value="KAB1187601.1"/>
    <property type="molecule type" value="Genomic_DNA"/>
</dbReference>
<comment type="caution">
    <text evidence="2">The sequence shown here is derived from an EMBL/GenBank/DDBJ whole genome shotgun (WGS) entry which is preliminary data.</text>
</comment>
<dbReference type="AlphaFoldDB" id="A0A643K007"/>
<sequence>MRTKTLIGALLAVLVVTGGVVGLAGAQETTTDQPPTDEAPTDDRLTDRSSDVPTDAQLSTFLDQLNLTDDQREAIEDEVAEMRADGASTHAIRLVVHGRLHQYGVTDAELRELRFEHRLDQKLDRLQDHYGLSESDVEAVRDAVETARADGANPGELREVALDTLEERGYDVSDLRERWNERSAANWHRHTGHDHRHGPHR</sequence>